<keyword evidence="4" id="KW-0479">Metal-binding</keyword>
<name>A0A9D2CGT3_9FIRM</name>
<evidence type="ECO:0000256" key="1">
    <source>
        <dbReference type="ARBA" id="ARBA00001966"/>
    </source>
</evidence>
<dbReference type="GO" id="GO:0046872">
    <property type="term" value="F:metal ion binding"/>
    <property type="evidence" value="ECO:0007669"/>
    <property type="project" value="UniProtKB-KW"/>
</dbReference>
<dbReference type="AlphaFoldDB" id="A0A9D2CGT3"/>
<dbReference type="InterPro" id="IPR034457">
    <property type="entry name" value="Organic_radical-activating"/>
</dbReference>
<evidence type="ECO:0000256" key="6">
    <source>
        <dbReference type="ARBA" id="ARBA00023014"/>
    </source>
</evidence>
<reference evidence="8" key="1">
    <citation type="journal article" date="2021" name="PeerJ">
        <title>Extensive microbial diversity within the chicken gut microbiome revealed by metagenomics and culture.</title>
        <authorList>
            <person name="Gilroy R."/>
            <person name="Ravi A."/>
            <person name="Getino M."/>
            <person name="Pursley I."/>
            <person name="Horton D.L."/>
            <person name="Alikhan N.F."/>
            <person name="Baker D."/>
            <person name="Gharbi K."/>
            <person name="Hall N."/>
            <person name="Watson M."/>
            <person name="Adriaenssens E.M."/>
            <person name="Foster-Nyarko E."/>
            <person name="Jarju S."/>
            <person name="Secka A."/>
            <person name="Antonio M."/>
            <person name="Oren A."/>
            <person name="Chaudhuri R.R."/>
            <person name="La Ragione R."/>
            <person name="Hildebrand F."/>
            <person name="Pallen M.J."/>
        </authorList>
    </citation>
    <scope>NUCLEOTIDE SEQUENCE</scope>
    <source>
        <strain evidence="8">CHK199-9574</strain>
    </source>
</reference>
<dbReference type="InterPro" id="IPR013785">
    <property type="entry name" value="Aldolase_TIM"/>
</dbReference>
<organism evidence="8 9">
    <name type="scientific">Candidatus Borkfalkia excrementavium</name>
    <dbReference type="NCBI Taxonomy" id="2838505"/>
    <lineage>
        <taxon>Bacteria</taxon>
        <taxon>Bacillati</taxon>
        <taxon>Bacillota</taxon>
        <taxon>Clostridia</taxon>
        <taxon>Christensenellales</taxon>
        <taxon>Christensenellaceae</taxon>
        <taxon>Candidatus Borkfalkia</taxon>
    </lineage>
</organism>
<feature type="domain" description="Radical SAM core" evidence="7">
    <location>
        <begin position="12"/>
        <end position="227"/>
    </location>
</feature>
<dbReference type="CDD" id="cd01335">
    <property type="entry name" value="Radical_SAM"/>
    <property type="match status" value="1"/>
</dbReference>
<keyword evidence="5" id="KW-0408">Iron</keyword>
<proteinExistence type="predicted"/>
<dbReference type="InterPro" id="IPR007197">
    <property type="entry name" value="rSAM"/>
</dbReference>
<dbReference type="SFLD" id="SFLDG01094">
    <property type="entry name" value="Uncharacterised_Radical_SAM_Su"/>
    <property type="match status" value="1"/>
</dbReference>
<dbReference type="GO" id="GO:0051539">
    <property type="term" value="F:4 iron, 4 sulfur cluster binding"/>
    <property type="evidence" value="ECO:0007669"/>
    <property type="project" value="UniProtKB-KW"/>
</dbReference>
<dbReference type="InterPro" id="IPR058240">
    <property type="entry name" value="rSAM_sf"/>
</dbReference>
<dbReference type="GO" id="GO:0003824">
    <property type="term" value="F:catalytic activity"/>
    <property type="evidence" value="ECO:0007669"/>
    <property type="project" value="InterPro"/>
</dbReference>
<evidence type="ECO:0000256" key="2">
    <source>
        <dbReference type="ARBA" id="ARBA00022485"/>
    </source>
</evidence>
<gene>
    <name evidence="8" type="ORF">H9728_06340</name>
</gene>
<evidence type="ECO:0000256" key="3">
    <source>
        <dbReference type="ARBA" id="ARBA00022691"/>
    </source>
</evidence>
<dbReference type="EMBL" id="DXCO01000038">
    <property type="protein sequence ID" value="HIY78646.1"/>
    <property type="molecule type" value="Genomic_DNA"/>
</dbReference>
<dbReference type="Gene3D" id="3.20.20.70">
    <property type="entry name" value="Aldolase class I"/>
    <property type="match status" value="1"/>
</dbReference>
<protein>
    <submittedName>
        <fullName evidence="8">Anaerobic ribonucleoside-triphosphate reductase activating protein</fullName>
    </submittedName>
</protein>
<dbReference type="Pfam" id="PF04055">
    <property type="entry name" value="Radical_SAM"/>
    <property type="match status" value="1"/>
</dbReference>
<dbReference type="PROSITE" id="PS51918">
    <property type="entry name" value="RADICAL_SAM"/>
    <property type="match status" value="1"/>
</dbReference>
<comment type="caution">
    <text evidence="8">The sequence shown here is derived from an EMBL/GenBank/DDBJ whole genome shotgun (WGS) entry which is preliminary data.</text>
</comment>
<evidence type="ECO:0000313" key="8">
    <source>
        <dbReference type="EMBL" id="HIY78646.1"/>
    </source>
</evidence>
<keyword evidence="6" id="KW-0411">Iron-sulfur</keyword>
<comment type="cofactor">
    <cofactor evidence="1">
        <name>[4Fe-4S] cluster</name>
        <dbReference type="ChEBI" id="CHEBI:49883"/>
    </cofactor>
</comment>
<sequence>MKICGIQKTTLLDYPGRVACTVFLGGCNFRCPFCQNGEILDGGTEETDEEEFFSFLKKRKGILDGVCVSGGEPLVHKDLPLFLEKIKKIGYDIKLDTNGSFPDALKALVSEKLIDYVAMDIKNAPERYEKTAGATCDLQKIRESVGFLLSDKIDYEFRTTVVKQLHRAEDMLSIAKWIKGAKRYFLQNFKDSDAVLQKGLSPLSDEELEAFKRFVKPYVPSVRIRGESGN</sequence>
<keyword evidence="2" id="KW-0004">4Fe-4S</keyword>
<evidence type="ECO:0000313" key="9">
    <source>
        <dbReference type="Proteomes" id="UP000824135"/>
    </source>
</evidence>
<dbReference type="InterPro" id="IPR012840">
    <property type="entry name" value="NrdG2"/>
</dbReference>
<evidence type="ECO:0000256" key="4">
    <source>
        <dbReference type="ARBA" id="ARBA00022723"/>
    </source>
</evidence>
<accession>A0A9D2CGT3</accession>
<dbReference type="SFLD" id="SFLDS00029">
    <property type="entry name" value="Radical_SAM"/>
    <property type="match status" value="1"/>
</dbReference>
<evidence type="ECO:0000256" key="5">
    <source>
        <dbReference type="ARBA" id="ARBA00023004"/>
    </source>
</evidence>
<dbReference type="PANTHER" id="PTHR30352">
    <property type="entry name" value="PYRUVATE FORMATE-LYASE-ACTIVATING ENZYME"/>
    <property type="match status" value="1"/>
</dbReference>
<reference evidence="8" key="2">
    <citation type="submission" date="2021-04" db="EMBL/GenBank/DDBJ databases">
        <authorList>
            <person name="Gilroy R."/>
        </authorList>
    </citation>
    <scope>NUCLEOTIDE SEQUENCE</scope>
    <source>
        <strain evidence="8">CHK199-9574</strain>
    </source>
</reference>
<dbReference type="SUPFAM" id="SSF102114">
    <property type="entry name" value="Radical SAM enzymes"/>
    <property type="match status" value="1"/>
</dbReference>
<keyword evidence="3" id="KW-0949">S-adenosyl-L-methionine</keyword>
<evidence type="ECO:0000259" key="7">
    <source>
        <dbReference type="PROSITE" id="PS51918"/>
    </source>
</evidence>
<dbReference type="NCBIfam" id="TIGR02495">
    <property type="entry name" value="NrdG2"/>
    <property type="match status" value="1"/>
</dbReference>
<dbReference type="Proteomes" id="UP000824135">
    <property type="component" value="Unassembled WGS sequence"/>
</dbReference>